<evidence type="ECO:0000313" key="1">
    <source>
        <dbReference type="EMBL" id="AWG21475.1"/>
    </source>
</evidence>
<keyword evidence="2" id="KW-1185">Reference proteome</keyword>
<dbReference type="EMBL" id="CP020918">
    <property type="protein sequence ID" value="AWG21475.1"/>
    <property type="molecule type" value="Genomic_DNA"/>
</dbReference>
<accession>A0A2S1LCJ6</accession>
<dbReference type="AlphaFoldDB" id="A0A2S1LCJ6"/>
<proteinExistence type="predicted"/>
<evidence type="ECO:0000313" key="2">
    <source>
        <dbReference type="Proteomes" id="UP000244527"/>
    </source>
</evidence>
<gene>
    <name evidence="1" type="ORF">FFWV33_07965</name>
</gene>
<dbReference type="RefSeq" id="WP_108740413.1">
    <property type="nucleotide sequence ID" value="NZ_CP020918.1"/>
</dbReference>
<evidence type="ECO:0008006" key="3">
    <source>
        <dbReference type="Google" id="ProtNLM"/>
    </source>
</evidence>
<name>A0A2S1LCJ6_9FLAO</name>
<dbReference type="Proteomes" id="UP000244527">
    <property type="component" value="Chromosome"/>
</dbReference>
<dbReference type="OrthoDB" id="1416011at2"/>
<dbReference type="KEGG" id="ffa:FFWV33_07965"/>
<organism evidence="1 2">
    <name type="scientific">Flavobacterium faecale</name>
    <dbReference type="NCBI Taxonomy" id="1355330"/>
    <lineage>
        <taxon>Bacteria</taxon>
        <taxon>Pseudomonadati</taxon>
        <taxon>Bacteroidota</taxon>
        <taxon>Flavobacteriia</taxon>
        <taxon>Flavobacteriales</taxon>
        <taxon>Flavobacteriaceae</taxon>
        <taxon>Flavobacterium</taxon>
    </lineage>
</organism>
<protein>
    <recommendedName>
        <fullName evidence="3">Exostosin GT47 domain-containing protein</fullName>
    </recommendedName>
</protein>
<sequence length="339" mass="39409">MIKLYTDQSFLTEANRKVVFPLLFDLWYLPNTILLEKYQLVDSVESCDIAVIPVDLAHYGTTKMIHSFIQKALHAKKMVWVYSAGDYGQTLTYPVYTFRHGGIGSRLDKSTFVLPAFISDPLKHLGHKFESLHKESKPQIGFVGHANNSVSKRIKELLIYLKYRFDKITAKLKTDAQPFYPSSSKRFKLLKLLADDGNVETDFIFRKKYKGGFTNQQDSNQGTTVFFENIDRNPYTFCLRGAGNFSVRFYETLAMGRIPFVIDTDFKLPLNHNIDWKNHCVIASEKQVVQKLLSFHNSISESDFKKMQVENRNLWLNFLEREAYFLQVYTVFKQKINEV</sequence>
<reference evidence="1 2" key="1">
    <citation type="submission" date="2017-04" db="EMBL/GenBank/DDBJ databases">
        <title>Compelte genome sequence of WV33.</title>
        <authorList>
            <person name="Lee P.C."/>
        </authorList>
    </citation>
    <scope>NUCLEOTIDE SEQUENCE [LARGE SCALE GENOMIC DNA]</scope>
    <source>
        <strain evidence="1 2">WV33</strain>
    </source>
</reference>